<dbReference type="GO" id="GO:0008270">
    <property type="term" value="F:zinc ion binding"/>
    <property type="evidence" value="ECO:0007669"/>
    <property type="project" value="InterPro"/>
</dbReference>
<dbReference type="Gene3D" id="1.10.30.50">
    <property type="match status" value="1"/>
</dbReference>
<comment type="caution">
    <text evidence="6">The sequence shown here is derived from an EMBL/GenBank/DDBJ whole genome shotgun (WGS) entry which is preliminary data.</text>
</comment>
<dbReference type="PANTHER" id="PTHR41286">
    <property type="entry name" value="HNH NUCLEASE YAJD-RELATED"/>
    <property type="match status" value="1"/>
</dbReference>
<gene>
    <name evidence="6" type="ORF">FC36_GL001864</name>
</gene>
<reference evidence="6 7" key="1">
    <citation type="journal article" date="2015" name="Genome Announc.">
        <title>Expanding the biotechnology potential of lactobacilli through comparative genomics of 213 strains and associated genera.</title>
        <authorList>
            <person name="Sun Z."/>
            <person name="Harris H.M."/>
            <person name="McCann A."/>
            <person name="Guo C."/>
            <person name="Argimon S."/>
            <person name="Zhang W."/>
            <person name="Yang X."/>
            <person name="Jeffery I.B."/>
            <person name="Cooney J.C."/>
            <person name="Kagawa T.F."/>
            <person name="Liu W."/>
            <person name="Song Y."/>
            <person name="Salvetti E."/>
            <person name="Wrobel A."/>
            <person name="Rasinkangas P."/>
            <person name="Parkhill J."/>
            <person name="Rea M.C."/>
            <person name="O'Sullivan O."/>
            <person name="Ritari J."/>
            <person name="Douillard F.P."/>
            <person name="Paul Ross R."/>
            <person name="Yang R."/>
            <person name="Briner A.E."/>
            <person name="Felis G.E."/>
            <person name="de Vos W.M."/>
            <person name="Barrangou R."/>
            <person name="Klaenhammer T.R."/>
            <person name="Caufield P.W."/>
            <person name="Cui Y."/>
            <person name="Zhang H."/>
            <person name="O'Toole P.W."/>
        </authorList>
    </citation>
    <scope>NUCLEOTIDE SEQUENCE [LARGE SCALE GENOMIC DNA]</scope>
    <source>
        <strain evidence="6 7">DSM 15833</strain>
    </source>
</reference>
<evidence type="ECO:0000256" key="1">
    <source>
        <dbReference type="ARBA" id="ARBA00022722"/>
    </source>
</evidence>
<dbReference type="GO" id="GO:0003676">
    <property type="term" value="F:nucleic acid binding"/>
    <property type="evidence" value="ECO:0007669"/>
    <property type="project" value="InterPro"/>
</dbReference>
<evidence type="ECO:0000256" key="3">
    <source>
        <dbReference type="ARBA" id="ARBA00038412"/>
    </source>
</evidence>
<dbReference type="AlphaFoldDB" id="A0A0R1TCX9"/>
<organism evidence="6 7">
    <name type="scientific">Ligilactobacillus equi DSM 15833 = JCM 10991</name>
    <dbReference type="NCBI Taxonomy" id="1423740"/>
    <lineage>
        <taxon>Bacteria</taxon>
        <taxon>Bacillati</taxon>
        <taxon>Bacillota</taxon>
        <taxon>Bacilli</taxon>
        <taxon>Lactobacillales</taxon>
        <taxon>Lactobacillaceae</taxon>
        <taxon>Ligilactobacillus</taxon>
    </lineage>
</organism>
<keyword evidence="2" id="KW-0378">Hydrolase</keyword>
<dbReference type="STRING" id="1423740.FC36_GL001864"/>
<dbReference type="InterPro" id="IPR002711">
    <property type="entry name" value="HNH"/>
</dbReference>
<keyword evidence="6" id="KW-0255">Endonuclease</keyword>
<dbReference type="Proteomes" id="UP000051048">
    <property type="component" value="Unassembled WGS sequence"/>
</dbReference>
<dbReference type="SMART" id="SM00507">
    <property type="entry name" value="HNHc"/>
    <property type="match status" value="1"/>
</dbReference>
<feature type="domain" description="HNH nuclease" evidence="5">
    <location>
        <begin position="46"/>
        <end position="97"/>
    </location>
</feature>
<protein>
    <recommendedName>
        <fullName evidence="4">Putative HNH nuclease YajD</fullName>
    </recommendedName>
</protein>
<dbReference type="GO" id="GO:0004519">
    <property type="term" value="F:endonuclease activity"/>
    <property type="evidence" value="ECO:0007669"/>
    <property type="project" value="UniProtKB-KW"/>
</dbReference>
<evidence type="ECO:0000313" key="6">
    <source>
        <dbReference type="EMBL" id="KRL76626.1"/>
    </source>
</evidence>
<dbReference type="GO" id="GO:0016787">
    <property type="term" value="F:hydrolase activity"/>
    <property type="evidence" value="ECO:0007669"/>
    <property type="project" value="UniProtKB-KW"/>
</dbReference>
<evidence type="ECO:0000313" key="7">
    <source>
        <dbReference type="Proteomes" id="UP000051048"/>
    </source>
</evidence>
<sequence>MIKKLLPGGKRVDYREKQRHHKEFNQRRQLKQGEYVSFYKSGDWRTVRQEVLDRDYGLCQRCGKQGNIVDHIIPSKDDWKERLNADNLQTLCKHCHDVKTYREWCKREKGAHRYMRINIVCGLPDSGKEVWVKQRLSKHDLVYDYDALMHTITGLPLGEINYDAHDYIMLWYEQMLRKLRTEQTFDNVWIILTVPNENIDNVLSPYHDVIKHFLVLSSNSNSNQFKPKRKANQKLLNLFEKSDFSKFQKIYFEPTPRKMNGGYI</sequence>
<dbReference type="CDD" id="cd00085">
    <property type="entry name" value="HNHc"/>
    <property type="match status" value="1"/>
</dbReference>
<dbReference type="GO" id="GO:0005829">
    <property type="term" value="C:cytosol"/>
    <property type="evidence" value="ECO:0007669"/>
    <property type="project" value="TreeGrafter"/>
</dbReference>
<accession>A0A0R1TCX9</accession>
<comment type="similarity">
    <text evidence="3">Belongs to the HNH nuclease family.</text>
</comment>
<evidence type="ECO:0000256" key="2">
    <source>
        <dbReference type="ARBA" id="ARBA00022801"/>
    </source>
</evidence>
<proteinExistence type="inferred from homology"/>
<keyword evidence="1" id="KW-0540">Nuclease</keyword>
<evidence type="ECO:0000256" key="4">
    <source>
        <dbReference type="ARBA" id="ARBA00040194"/>
    </source>
</evidence>
<dbReference type="Pfam" id="PF01844">
    <property type="entry name" value="HNH"/>
    <property type="match status" value="1"/>
</dbReference>
<evidence type="ECO:0000259" key="5">
    <source>
        <dbReference type="SMART" id="SM00507"/>
    </source>
</evidence>
<dbReference type="EMBL" id="AZFH01000198">
    <property type="protein sequence ID" value="KRL76626.1"/>
    <property type="molecule type" value="Genomic_DNA"/>
</dbReference>
<name>A0A0R1TCX9_9LACO</name>
<dbReference type="PATRIC" id="fig|1423740.3.peg.2012"/>
<dbReference type="PANTHER" id="PTHR41286:SF1">
    <property type="entry name" value="HNH NUCLEASE YAJD-RELATED"/>
    <property type="match status" value="1"/>
</dbReference>
<dbReference type="InterPro" id="IPR003615">
    <property type="entry name" value="HNH_nuc"/>
</dbReference>